<keyword evidence="2" id="KW-0472">Membrane</keyword>
<organism evidence="3 4">
    <name type="scientific">Citrobacter werkmanii</name>
    <dbReference type="NCBI Taxonomy" id="67827"/>
    <lineage>
        <taxon>Bacteria</taxon>
        <taxon>Pseudomonadati</taxon>
        <taxon>Pseudomonadota</taxon>
        <taxon>Gammaproteobacteria</taxon>
        <taxon>Enterobacterales</taxon>
        <taxon>Enterobacteriaceae</taxon>
        <taxon>Citrobacter</taxon>
        <taxon>Citrobacter freundii complex</taxon>
    </lineage>
</organism>
<protein>
    <submittedName>
        <fullName evidence="3">Uncharacterized protein</fullName>
    </submittedName>
</protein>
<keyword evidence="2" id="KW-0812">Transmembrane</keyword>
<evidence type="ECO:0000256" key="2">
    <source>
        <dbReference type="SAM" id="Phobius"/>
    </source>
</evidence>
<name>A0AA37ZCE3_9ENTR</name>
<evidence type="ECO:0000256" key="1">
    <source>
        <dbReference type="SAM" id="Coils"/>
    </source>
</evidence>
<feature type="coiled-coil region" evidence="1">
    <location>
        <begin position="130"/>
        <end position="160"/>
    </location>
</feature>
<comment type="caution">
    <text evidence="3">The sequence shown here is derived from an EMBL/GenBank/DDBJ whole genome shotgun (WGS) entry which is preliminary data.</text>
</comment>
<dbReference type="EMBL" id="DACUGV010000010">
    <property type="protein sequence ID" value="HAT7594842.1"/>
    <property type="molecule type" value="Genomic_DNA"/>
</dbReference>
<keyword evidence="1" id="KW-0175">Coiled coil</keyword>
<evidence type="ECO:0000313" key="3">
    <source>
        <dbReference type="EMBL" id="HAT7594842.1"/>
    </source>
</evidence>
<feature type="transmembrane region" description="Helical" evidence="2">
    <location>
        <begin position="28"/>
        <end position="49"/>
    </location>
</feature>
<dbReference type="Proteomes" id="UP000867745">
    <property type="component" value="Unassembled WGS sequence"/>
</dbReference>
<reference evidence="3" key="1">
    <citation type="journal article" date="2018" name="Genome Biol.">
        <title>SKESA: strategic k-mer extension for scrupulous assemblies.</title>
        <authorList>
            <person name="Souvorov A."/>
            <person name="Agarwala R."/>
            <person name="Lipman D.J."/>
        </authorList>
    </citation>
    <scope>NUCLEOTIDE SEQUENCE</scope>
    <source>
        <strain evidence="3">RS189</strain>
    </source>
</reference>
<evidence type="ECO:0000313" key="4">
    <source>
        <dbReference type="Proteomes" id="UP000867745"/>
    </source>
</evidence>
<keyword evidence="2" id="KW-1133">Transmembrane helix</keyword>
<proteinExistence type="predicted"/>
<sequence length="237" mass="27168">MSENSADVREDAKKRVSNVVSDRLKDGFYGYLITAFFIGNWQNIFMLFMSKKPIEETIQNIISQPDFMADRFWWPLAYGTLAAFIMPWVVVVYVRLVAAARSHIKSAERAADAAREIKLAKSALKAQLQYNQKANLADLLEKQKNDYEALEAKLASNLIAKENFDKFFVSLNKVFVQGPRIENKEDLIKFFENAKREGIFEYYNDLSLPSHLENGEIAWVLKSPSPSPRITTETPQM</sequence>
<dbReference type="AlphaFoldDB" id="A0AA37ZCE3"/>
<feature type="transmembrane region" description="Helical" evidence="2">
    <location>
        <begin position="72"/>
        <end position="96"/>
    </location>
</feature>
<reference evidence="3" key="2">
    <citation type="submission" date="2020-11" db="EMBL/GenBank/DDBJ databases">
        <authorList>
            <consortium name="NCBI Pathogen Detection Project"/>
        </authorList>
    </citation>
    <scope>NUCLEOTIDE SEQUENCE</scope>
    <source>
        <strain evidence="3">RS189</strain>
    </source>
</reference>
<accession>A0AA37ZCE3</accession>
<gene>
    <name evidence="3" type="ORF">JAW44_004651</name>
</gene>